<keyword evidence="7 13" id="KW-0547">Nucleotide-binding</keyword>
<dbReference type="FunFam" id="1.10.510.10:FF:000394">
    <property type="entry name" value="Serine/threonine-protein kinase HSL1"/>
    <property type="match status" value="1"/>
</dbReference>
<evidence type="ECO:0000259" key="15">
    <source>
        <dbReference type="PROSITE" id="PS50011"/>
    </source>
</evidence>
<feature type="region of interest" description="Disordered" evidence="14">
    <location>
        <begin position="54"/>
        <end position="73"/>
    </location>
</feature>
<feature type="binding site" evidence="13">
    <location>
        <position position="137"/>
    </location>
    <ligand>
        <name>ATP</name>
        <dbReference type="ChEBI" id="CHEBI:30616"/>
    </ligand>
</feature>
<evidence type="ECO:0000256" key="4">
    <source>
        <dbReference type="ARBA" id="ARBA00022527"/>
    </source>
</evidence>
<feature type="region of interest" description="Disordered" evidence="14">
    <location>
        <begin position="889"/>
        <end position="908"/>
    </location>
</feature>
<feature type="compositionally biased region" description="Basic and acidic residues" evidence="14">
    <location>
        <begin position="64"/>
        <end position="73"/>
    </location>
</feature>
<feature type="region of interest" description="Disordered" evidence="14">
    <location>
        <begin position="666"/>
        <end position="696"/>
    </location>
</feature>
<dbReference type="OrthoDB" id="504170at2759"/>
<dbReference type="GO" id="GO:0005940">
    <property type="term" value="C:septin ring"/>
    <property type="evidence" value="ECO:0007669"/>
    <property type="project" value="UniProtKB-ARBA"/>
</dbReference>
<evidence type="ECO:0000256" key="7">
    <source>
        <dbReference type="ARBA" id="ARBA00022741"/>
    </source>
</evidence>
<organism evidence="16 17">
    <name type="scientific">Pichia inconspicua</name>
    <dbReference type="NCBI Taxonomy" id="52247"/>
    <lineage>
        <taxon>Eukaryota</taxon>
        <taxon>Fungi</taxon>
        <taxon>Dikarya</taxon>
        <taxon>Ascomycota</taxon>
        <taxon>Saccharomycotina</taxon>
        <taxon>Pichiomycetes</taxon>
        <taxon>Pichiales</taxon>
        <taxon>Pichiaceae</taxon>
        <taxon>Pichia</taxon>
    </lineage>
</organism>
<accession>A0A4T0WUW2</accession>
<dbReference type="SUPFAM" id="SSF56112">
    <property type="entry name" value="Protein kinase-like (PK-like)"/>
    <property type="match status" value="1"/>
</dbReference>
<dbReference type="CDD" id="cd14081">
    <property type="entry name" value="STKc_BRSK1_2"/>
    <property type="match status" value="1"/>
</dbReference>
<keyword evidence="5" id="KW-0597">Phosphoprotein</keyword>
<dbReference type="GO" id="GO:0035556">
    <property type="term" value="P:intracellular signal transduction"/>
    <property type="evidence" value="ECO:0007669"/>
    <property type="project" value="TreeGrafter"/>
</dbReference>
<keyword evidence="8" id="KW-0418">Kinase</keyword>
<evidence type="ECO:0000256" key="8">
    <source>
        <dbReference type="ARBA" id="ARBA00022777"/>
    </source>
</evidence>
<evidence type="ECO:0000313" key="17">
    <source>
        <dbReference type="Proteomes" id="UP000307173"/>
    </source>
</evidence>
<keyword evidence="17" id="KW-1185">Reference proteome</keyword>
<evidence type="ECO:0000256" key="6">
    <source>
        <dbReference type="ARBA" id="ARBA00022679"/>
    </source>
</evidence>
<dbReference type="PROSITE" id="PS00107">
    <property type="entry name" value="PROTEIN_KINASE_ATP"/>
    <property type="match status" value="1"/>
</dbReference>
<dbReference type="EMBL" id="SELW01000677">
    <property type="protein sequence ID" value="TID13525.1"/>
    <property type="molecule type" value="Genomic_DNA"/>
</dbReference>
<dbReference type="GO" id="GO:0001558">
    <property type="term" value="P:regulation of cell growth"/>
    <property type="evidence" value="ECO:0007669"/>
    <property type="project" value="UniProtKB-ARBA"/>
</dbReference>
<dbReference type="InterPro" id="IPR008271">
    <property type="entry name" value="Ser/Thr_kinase_AS"/>
</dbReference>
<dbReference type="EC" id="2.7.11.1" evidence="3"/>
<comment type="caution">
    <text evidence="16">The sequence shown here is derived from an EMBL/GenBank/DDBJ whole genome shotgun (WGS) entry which is preliminary data.</text>
</comment>
<gene>
    <name evidence="16" type="ORF">CANINC_004883</name>
</gene>
<evidence type="ECO:0000256" key="10">
    <source>
        <dbReference type="ARBA" id="ARBA00023054"/>
    </source>
</evidence>
<dbReference type="Pfam" id="PF00069">
    <property type="entry name" value="Pkinase"/>
    <property type="match status" value="1"/>
</dbReference>
<comment type="subcellular location">
    <subcellularLocation>
        <location evidence="1">Bud neck</location>
    </subcellularLocation>
</comment>
<dbReference type="Gene3D" id="1.10.510.10">
    <property type="entry name" value="Transferase(Phosphotransferase) domain 1"/>
    <property type="match status" value="1"/>
</dbReference>
<name>A0A4T0WUW2_9ASCO</name>
<keyword evidence="4" id="KW-0723">Serine/threonine-protein kinase</keyword>
<feature type="compositionally biased region" description="Low complexity" evidence="14">
    <location>
        <begin position="84"/>
        <end position="96"/>
    </location>
</feature>
<comment type="catalytic activity">
    <reaction evidence="12">
        <text>L-seryl-[protein] + ATP = O-phospho-L-seryl-[protein] + ADP + H(+)</text>
        <dbReference type="Rhea" id="RHEA:17989"/>
        <dbReference type="Rhea" id="RHEA-COMP:9863"/>
        <dbReference type="Rhea" id="RHEA-COMP:11604"/>
        <dbReference type="ChEBI" id="CHEBI:15378"/>
        <dbReference type="ChEBI" id="CHEBI:29999"/>
        <dbReference type="ChEBI" id="CHEBI:30616"/>
        <dbReference type="ChEBI" id="CHEBI:83421"/>
        <dbReference type="ChEBI" id="CHEBI:456216"/>
        <dbReference type="EC" id="2.7.11.1"/>
    </reaction>
</comment>
<feature type="compositionally biased region" description="Polar residues" evidence="14">
    <location>
        <begin position="54"/>
        <end position="63"/>
    </location>
</feature>
<dbReference type="Proteomes" id="UP000307173">
    <property type="component" value="Unassembled WGS sequence"/>
</dbReference>
<dbReference type="AlphaFoldDB" id="A0A4T0WUW2"/>
<feature type="region of interest" description="Disordered" evidence="14">
    <location>
        <begin position="84"/>
        <end position="122"/>
    </location>
</feature>
<feature type="compositionally biased region" description="Low complexity" evidence="14">
    <location>
        <begin position="670"/>
        <end position="696"/>
    </location>
</feature>
<evidence type="ECO:0000256" key="2">
    <source>
        <dbReference type="ARBA" id="ARBA00010791"/>
    </source>
</evidence>
<evidence type="ECO:0000256" key="12">
    <source>
        <dbReference type="ARBA" id="ARBA00048679"/>
    </source>
</evidence>
<dbReference type="STRING" id="52247.A0A4T0WUW2"/>
<evidence type="ECO:0000256" key="11">
    <source>
        <dbReference type="ARBA" id="ARBA00047899"/>
    </source>
</evidence>
<dbReference type="SMART" id="SM00220">
    <property type="entry name" value="S_TKc"/>
    <property type="match status" value="1"/>
</dbReference>
<dbReference type="GO" id="GO:0005524">
    <property type="term" value="F:ATP binding"/>
    <property type="evidence" value="ECO:0007669"/>
    <property type="project" value="UniProtKB-UniRule"/>
</dbReference>
<dbReference type="PANTHER" id="PTHR24346:SF110">
    <property type="entry name" value="NON-SPECIFIC SERINE_THREONINE PROTEIN KINASE"/>
    <property type="match status" value="1"/>
</dbReference>
<dbReference type="PANTHER" id="PTHR24346">
    <property type="entry name" value="MAP/MICROTUBULE AFFINITY-REGULATING KINASE"/>
    <property type="match status" value="1"/>
</dbReference>
<dbReference type="GO" id="GO:0060258">
    <property type="term" value="P:negative regulation of filamentous growth"/>
    <property type="evidence" value="ECO:0007669"/>
    <property type="project" value="UniProtKB-ARBA"/>
</dbReference>
<comment type="catalytic activity">
    <reaction evidence="11">
        <text>L-threonyl-[protein] + ATP = O-phospho-L-threonyl-[protein] + ADP + H(+)</text>
        <dbReference type="Rhea" id="RHEA:46608"/>
        <dbReference type="Rhea" id="RHEA-COMP:11060"/>
        <dbReference type="Rhea" id="RHEA-COMP:11605"/>
        <dbReference type="ChEBI" id="CHEBI:15378"/>
        <dbReference type="ChEBI" id="CHEBI:30013"/>
        <dbReference type="ChEBI" id="CHEBI:30616"/>
        <dbReference type="ChEBI" id="CHEBI:61977"/>
        <dbReference type="ChEBI" id="CHEBI:456216"/>
        <dbReference type="EC" id="2.7.11.1"/>
    </reaction>
</comment>
<evidence type="ECO:0000256" key="3">
    <source>
        <dbReference type="ARBA" id="ARBA00012513"/>
    </source>
</evidence>
<dbReference type="InterPro" id="IPR017441">
    <property type="entry name" value="Protein_kinase_ATP_BS"/>
</dbReference>
<dbReference type="GO" id="GO:0030447">
    <property type="term" value="P:filamentous growth"/>
    <property type="evidence" value="ECO:0007669"/>
    <property type="project" value="UniProtKB-ARBA"/>
</dbReference>
<keyword evidence="9 13" id="KW-0067">ATP-binding</keyword>
<keyword evidence="10" id="KW-0175">Coiled coil</keyword>
<feature type="domain" description="Protein kinase" evidence="15">
    <location>
        <begin position="108"/>
        <end position="382"/>
    </location>
</feature>
<feature type="region of interest" description="Disordered" evidence="14">
    <location>
        <begin position="145"/>
        <end position="167"/>
    </location>
</feature>
<evidence type="ECO:0000256" key="14">
    <source>
        <dbReference type="SAM" id="MobiDB-lite"/>
    </source>
</evidence>
<reference evidence="16 17" key="1">
    <citation type="journal article" date="2019" name="Front. Genet.">
        <title>Whole-Genome Sequencing of the Opportunistic Yeast Pathogen Candida inconspicua Uncovers Its Hybrid Origin.</title>
        <authorList>
            <person name="Mixao V."/>
            <person name="Hansen A.P."/>
            <person name="Saus E."/>
            <person name="Boekhout T."/>
            <person name="Lass-Florl C."/>
            <person name="Gabaldon T."/>
        </authorList>
    </citation>
    <scope>NUCLEOTIDE SEQUENCE [LARGE SCALE GENOMIC DNA]</scope>
    <source>
        <strain evidence="16 17">CBS 180</strain>
    </source>
</reference>
<comment type="similarity">
    <text evidence="2">Belongs to the protein kinase superfamily. CAMK Ser/Thr protein kinase family. NIM1 subfamily.</text>
</comment>
<dbReference type="PROSITE" id="PS00108">
    <property type="entry name" value="PROTEIN_KINASE_ST"/>
    <property type="match status" value="1"/>
</dbReference>
<dbReference type="InterPro" id="IPR000719">
    <property type="entry name" value="Prot_kinase_dom"/>
</dbReference>
<evidence type="ECO:0000256" key="1">
    <source>
        <dbReference type="ARBA" id="ARBA00004266"/>
    </source>
</evidence>
<evidence type="ECO:0000313" key="16">
    <source>
        <dbReference type="EMBL" id="TID13525.1"/>
    </source>
</evidence>
<sequence length="1125" mass="127421">MHYPGFNEKENYHRQILTQSSFAAKAARSAINKLSNSTSKVNNNNNLQRYENLKQASDPTTNGRIDESNSSHIDKVVESVANATKRLSQQSTQSSSSKRKTENKVGPWRLGRTLGKGSTGRVRLAKHTTTGQLAAIKIIPKNIADIDPNNSQDGNTSKKKKKKQKYSDNGLPYGIEREIIIMKLISHPNIMALYDVWENRDELYLVLEYVEGGELFDFLINNGRLSEKNAVKYFKMIISGVSYCHKFNICHRDLKPENILLDKNGNIKIADFGMAALETQQKLLETSCGSPHYASPEIVTGKNYHGSPSDVWSCGVILFALLTGHLPFDDPVIRQLLMKVQTGKFHMPSNLSSEAKDLIWSMLRVNPNERIRIDDIFNHPLLRKYPEPPAISDSERIEDKLDHLDVSKAVSNIDRDILDNLKTLWNGVPESHIIRLLQNNDRNPEKMFYYLLQSYKLTHQNESQFPNLKKSTSKMGFRSTSHRSIPRSTSTIITTIQDENGKVLKSEIQELKVSPKKKVKKISSRQKIIASTPSNRNISFRTANRDASASTLSIVSMSRNLSMKHDQSMLNLVKNLKLNRRSPKDESLLIDNSDISNSRPLTVNPKDLPELPDLKDYKYLMNTIFDNNILKDDKVNKTTLKDEIMQNQIMDDMILLRLDDTATEDTVDFSNTNSSTSDISNSTSKTSNGKTSNLSKLDQLKMELNITSQPRKISGIPTIRSSSTRKLSSLLKENNSLKVKEFNEKRKRFDSLSHSHKPEKSIDTQSTDATFNNTSDFSYSIHSAVEVKVMSPTQDDLLKMNNGQNQFIQPNLLNSNPKLRKSIIDSNDTLTAPQNTNSSISLILPKMPATVRTNSPNVSSEISDITGSIYTTVENQMKSSNPFEKKTVYRDSMTPASEDTKSRSGDTCILDNTHIHPYRVSSKIDREAAVTTVKHEPATTNTKKKNVSFIEESFVPPRFKSNWFKKIVSAFNLDKTEPSKSSKKYTEDAQRRHRFSFGFDFLRTKHRHNMGRTQLSRSSLFRWEEMIETDIVTREALIESISASASTQKLLLISSIKVPGGYRYKFIVKQLDLKIEAEIIDKVGAEYGFGGCFIKLTKIKGSKQSFYSWCTIIHNLINDIEGVHD</sequence>
<evidence type="ECO:0000256" key="5">
    <source>
        <dbReference type="ARBA" id="ARBA00022553"/>
    </source>
</evidence>
<dbReference type="GO" id="GO:0004674">
    <property type="term" value="F:protein serine/threonine kinase activity"/>
    <property type="evidence" value="ECO:0007669"/>
    <property type="project" value="UniProtKB-KW"/>
</dbReference>
<evidence type="ECO:0000256" key="13">
    <source>
        <dbReference type="PROSITE-ProRule" id="PRU10141"/>
    </source>
</evidence>
<keyword evidence="6" id="KW-0808">Transferase</keyword>
<protein>
    <recommendedName>
        <fullName evidence="3">non-specific serine/threonine protein kinase</fullName>
        <ecNumber evidence="3">2.7.11.1</ecNumber>
    </recommendedName>
</protein>
<dbReference type="InterPro" id="IPR011009">
    <property type="entry name" value="Kinase-like_dom_sf"/>
</dbReference>
<proteinExistence type="inferred from homology"/>
<evidence type="ECO:0000256" key="9">
    <source>
        <dbReference type="ARBA" id="ARBA00022840"/>
    </source>
</evidence>
<dbReference type="PROSITE" id="PS50011">
    <property type="entry name" value="PROTEIN_KINASE_DOM"/>
    <property type="match status" value="1"/>
</dbReference>
<dbReference type="GO" id="GO:0005935">
    <property type="term" value="C:cellular bud neck"/>
    <property type="evidence" value="ECO:0007669"/>
    <property type="project" value="UniProtKB-SubCell"/>
</dbReference>